<dbReference type="Pfam" id="PF18912">
    <property type="entry name" value="DZR_2"/>
    <property type="match status" value="1"/>
</dbReference>
<dbReference type="CDD" id="cd06223">
    <property type="entry name" value="PRTases_typeI"/>
    <property type="match status" value="1"/>
</dbReference>
<comment type="similarity">
    <text evidence="1">Belongs to the ComF/GntX family.</text>
</comment>
<dbReference type="Pfam" id="PF00156">
    <property type="entry name" value="Pribosyltran"/>
    <property type="match status" value="1"/>
</dbReference>
<dbReference type="eggNOG" id="COG1040">
    <property type="taxonomic scope" value="Bacteria"/>
</dbReference>
<evidence type="ECO:0000259" key="3">
    <source>
        <dbReference type="Pfam" id="PF18912"/>
    </source>
</evidence>
<evidence type="ECO:0000313" key="4">
    <source>
        <dbReference type="EMBL" id="SIP91451.1"/>
    </source>
</evidence>
<dbReference type="AlphaFoldDB" id="A0A1N6NHB0"/>
<reference evidence="4 5" key="1">
    <citation type="submission" date="2017-01" db="EMBL/GenBank/DDBJ databases">
        <authorList>
            <person name="Mah S.A."/>
            <person name="Swanson W.J."/>
            <person name="Moy G.W."/>
            <person name="Vacquier V.D."/>
        </authorList>
    </citation>
    <scope>NUCLEOTIDE SEQUENCE [LARGE SCALE GENOMIC DNA]</scope>
    <source>
        <strain evidence="4 5">DSM 7027</strain>
    </source>
</reference>
<accession>A0A1N6NHB0</accession>
<evidence type="ECO:0000259" key="2">
    <source>
        <dbReference type="Pfam" id="PF00156"/>
    </source>
</evidence>
<dbReference type="PANTHER" id="PTHR47505:SF1">
    <property type="entry name" value="DNA UTILIZATION PROTEIN YHGH"/>
    <property type="match status" value="1"/>
</dbReference>
<keyword evidence="5" id="KW-1185">Reference proteome</keyword>
<evidence type="ECO:0000256" key="1">
    <source>
        <dbReference type="ARBA" id="ARBA00008007"/>
    </source>
</evidence>
<dbReference type="Gene3D" id="3.40.50.2020">
    <property type="match status" value="1"/>
</dbReference>
<organism evidence="4 5">
    <name type="scientific">Marinobacterium stanieri</name>
    <dbReference type="NCBI Taxonomy" id="49186"/>
    <lineage>
        <taxon>Bacteria</taxon>
        <taxon>Pseudomonadati</taxon>
        <taxon>Pseudomonadota</taxon>
        <taxon>Gammaproteobacteria</taxon>
        <taxon>Oceanospirillales</taxon>
        <taxon>Oceanospirillaceae</taxon>
        <taxon>Marinobacterium</taxon>
    </lineage>
</organism>
<dbReference type="PANTHER" id="PTHR47505">
    <property type="entry name" value="DNA UTILIZATION PROTEIN YHGH"/>
    <property type="match status" value="1"/>
</dbReference>
<protein>
    <submittedName>
        <fullName evidence="4">ComF family protein</fullName>
    </submittedName>
</protein>
<feature type="domain" description="Double zinc ribbon" evidence="3">
    <location>
        <begin position="12"/>
        <end position="64"/>
    </location>
</feature>
<dbReference type="Proteomes" id="UP000186895">
    <property type="component" value="Unassembled WGS sequence"/>
</dbReference>
<sequence length="235" mass="26676">MLNLEINRWLNFNQSCSLCHTRKEVHQGLCESCRADLPWLIQACPRCALPLQGIATANGCPDCLKLRPVYDRTLAAFRYDFPLSQILPAIKYHRQPQAIGWLGAALADFLPLYYEDQHWPEALVPVPMHLLSESARGFNQAQLLAKVLSTHLQIPLWQELHKHRRTPHQANLDLKQRRQNLHSAFCVKTTPPAHVALVDDVMTTGTTVNTLAGLLKEVGCERVEVWVLARTPEVR</sequence>
<dbReference type="InterPro" id="IPR044005">
    <property type="entry name" value="DZR_2"/>
</dbReference>
<dbReference type="InterPro" id="IPR029057">
    <property type="entry name" value="PRTase-like"/>
</dbReference>
<dbReference type="SUPFAM" id="SSF53271">
    <property type="entry name" value="PRTase-like"/>
    <property type="match status" value="1"/>
</dbReference>
<name>A0A1N6NHB0_9GAMM</name>
<gene>
    <name evidence="4" type="ORF">SAMN05421647_101320</name>
</gene>
<dbReference type="STRING" id="49186.SAMN05421647_101320"/>
<proteinExistence type="inferred from homology"/>
<feature type="domain" description="Phosphoribosyltransferase" evidence="2">
    <location>
        <begin position="193"/>
        <end position="233"/>
    </location>
</feature>
<dbReference type="EMBL" id="FTMN01000001">
    <property type="protein sequence ID" value="SIP91451.1"/>
    <property type="molecule type" value="Genomic_DNA"/>
</dbReference>
<dbReference type="InterPro" id="IPR051910">
    <property type="entry name" value="ComF/GntX_DNA_util-trans"/>
</dbReference>
<dbReference type="InterPro" id="IPR000836">
    <property type="entry name" value="PRTase_dom"/>
</dbReference>
<evidence type="ECO:0000313" key="5">
    <source>
        <dbReference type="Proteomes" id="UP000186895"/>
    </source>
</evidence>